<evidence type="ECO:0000313" key="10">
    <source>
        <dbReference type="EMBL" id="AGI73257.1"/>
    </source>
</evidence>
<keyword evidence="11" id="KW-1185">Reference proteome</keyword>
<sequence>MTLLQTRFAPLCVLFLALLSFSVGLAQLPVQDRDEARFAQASRQMAQTGDFIDIRLQEAPRHNKPVLIYWAQTAAIYVTGARGETQIWVHRLPSYLAGALSTLALIWAGTPIVGRRAAVVAGIICATIFMFHAEARTAKTDAALVLFVVLAMGALSRAWLNPARSWSTPLIFWTALAAGVLLKGPVVALPIIGAIVWIGVQFRTVSWLTRLRPILGLLLFAALVAPWFIAITIATDGAFWGASLGGDLTNKITARGEHAGSPPGLYLLTMWLTFFPWSMLIPLGLTFAWRTRKDTKTALLLGWLIPGWIVFELVPVKLVHYTFPLFPALMLFTGAALISMQDGQMRFARWTGGIGAAGWLLGLAFFAGIAVSAPIYYGAGPDALSIAGAAIFTIAGLTGLFWMWRNAVAKAIAALAFCGVTMGWTLTAASLPAARDLQIADHLVRAMEQHDCLSGPVAIAGYAEPSAVFRLGTDTILGDADNALAYLAAGENRAAWIDPALMPSAAMGLTGVTLVEGISTGNFRPMALRLYVSPGVPAKDNPCAS</sequence>
<evidence type="ECO:0000256" key="6">
    <source>
        <dbReference type="ARBA" id="ARBA00022989"/>
    </source>
</evidence>
<feature type="transmembrane region" description="Helical" evidence="8">
    <location>
        <begin position="321"/>
        <end position="340"/>
    </location>
</feature>
<feature type="transmembrane region" description="Helical" evidence="8">
    <location>
        <begin position="172"/>
        <end position="202"/>
    </location>
</feature>
<feature type="transmembrane region" description="Helical" evidence="8">
    <location>
        <begin position="142"/>
        <end position="160"/>
    </location>
</feature>
<dbReference type="GO" id="GO:0009103">
    <property type="term" value="P:lipopolysaccharide biosynthetic process"/>
    <property type="evidence" value="ECO:0007669"/>
    <property type="project" value="TreeGrafter"/>
</dbReference>
<feature type="transmembrane region" description="Helical" evidence="8">
    <location>
        <begin position="383"/>
        <end position="404"/>
    </location>
</feature>
<evidence type="ECO:0000256" key="4">
    <source>
        <dbReference type="ARBA" id="ARBA00022679"/>
    </source>
</evidence>
<dbReference type="eggNOG" id="COG1807">
    <property type="taxonomic scope" value="Bacteria"/>
</dbReference>
<dbReference type="HOGENOM" id="CLU_019200_1_0_5"/>
<name>M9RM39_9RHOB</name>
<keyword evidence="5 8" id="KW-0812">Transmembrane</keyword>
<evidence type="ECO:0000256" key="2">
    <source>
        <dbReference type="ARBA" id="ARBA00022475"/>
    </source>
</evidence>
<feature type="transmembrane region" description="Helical" evidence="8">
    <location>
        <begin position="265"/>
        <end position="285"/>
    </location>
</feature>
<evidence type="ECO:0000256" key="7">
    <source>
        <dbReference type="ARBA" id="ARBA00023136"/>
    </source>
</evidence>
<dbReference type="EMBL" id="CP003742">
    <property type="protein sequence ID" value="AGI73257.1"/>
    <property type="molecule type" value="Genomic_DNA"/>
</dbReference>
<proteinExistence type="predicted"/>
<evidence type="ECO:0000256" key="5">
    <source>
        <dbReference type="ARBA" id="ARBA00022692"/>
    </source>
</evidence>
<evidence type="ECO:0000256" key="1">
    <source>
        <dbReference type="ARBA" id="ARBA00004651"/>
    </source>
</evidence>
<evidence type="ECO:0000256" key="3">
    <source>
        <dbReference type="ARBA" id="ARBA00022676"/>
    </source>
</evidence>
<dbReference type="RefSeq" id="WP_015496275.1">
    <property type="nucleotide sequence ID" value="NC_020908.1"/>
</dbReference>
<dbReference type="GO" id="GO:0010041">
    <property type="term" value="P:response to iron(III) ion"/>
    <property type="evidence" value="ECO:0007669"/>
    <property type="project" value="TreeGrafter"/>
</dbReference>
<keyword evidence="7 8" id="KW-0472">Membrane</keyword>
<feature type="transmembrane region" description="Helical" evidence="8">
    <location>
        <begin position="411"/>
        <end position="431"/>
    </location>
</feature>
<comment type="subcellular location">
    <subcellularLocation>
        <location evidence="1">Cell membrane</location>
        <topology evidence="1">Multi-pass membrane protein</topology>
    </subcellularLocation>
</comment>
<evidence type="ECO:0000313" key="11">
    <source>
        <dbReference type="Proteomes" id="UP000004688"/>
    </source>
</evidence>
<feature type="transmembrane region" description="Helical" evidence="8">
    <location>
        <begin position="352"/>
        <end position="377"/>
    </location>
</feature>
<keyword evidence="6 8" id="KW-1133">Transmembrane helix</keyword>
<feature type="transmembrane region" description="Helical" evidence="8">
    <location>
        <begin position="118"/>
        <end position="135"/>
    </location>
</feature>
<dbReference type="PANTHER" id="PTHR33908:SF3">
    <property type="entry name" value="UNDECAPRENYL PHOSPHATE-ALPHA-4-AMINO-4-DEOXY-L-ARABINOSE ARABINOSYL TRANSFERASE"/>
    <property type="match status" value="1"/>
</dbReference>
<dbReference type="OrthoDB" id="9810951at2"/>
<feature type="transmembrane region" description="Helical" evidence="8">
    <location>
        <begin position="297"/>
        <end position="315"/>
    </location>
</feature>
<accession>M9RM39</accession>
<dbReference type="STRING" id="391616.OA238_c32730"/>
<protein>
    <submittedName>
        <fullName evidence="10">Putative integral membrane protein</fullName>
    </submittedName>
</protein>
<feature type="transmembrane region" description="Helical" evidence="8">
    <location>
        <begin position="214"/>
        <end position="234"/>
    </location>
</feature>
<evidence type="ECO:0000256" key="8">
    <source>
        <dbReference type="SAM" id="Phobius"/>
    </source>
</evidence>
<keyword evidence="2" id="KW-1003">Cell membrane</keyword>
<dbReference type="GO" id="GO:0005886">
    <property type="term" value="C:plasma membrane"/>
    <property type="evidence" value="ECO:0007669"/>
    <property type="project" value="UniProtKB-SubCell"/>
</dbReference>
<dbReference type="InterPro" id="IPR050297">
    <property type="entry name" value="LipidA_mod_glycosyltrf_83"/>
</dbReference>
<organism evidence="10 11">
    <name type="scientific">Octadecabacter arcticus 238</name>
    <dbReference type="NCBI Taxonomy" id="391616"/>
    <lineage>
        <taxon>Bacteria</taxon>
        <taxon>Pseudomonadati</taxon>
        <taxon>Pseudomonadota</taxon>
        <taxon>Alphaproteobacteria</taxon>
        <taxon>Rhodobacterales</taxon>
        <taxon>Roseobacteraceae</taxon>
        <taxon>Octadecabacter</taxon>
    </lineage>
</organism>
<dbReference type="GO" id="GO:0016763">
    <property type="term" value="F:pentosyltransferase activity"/>
    <property type="evidence" value="ECO:0007669"/>
    <property type="project" value="TreeGrafter"/>
</dbReference>
<feature type="transmembrane region" description="Helical" evidence="8">
    <location>
        <begin position="95"/>
        <end position="112"/>
    </location>
</feature>
<dbReference type="KEGG" id="oar:OA238_c32730"/>
<keyword evidence="3" id="KW-0328">Glycosyltransferase</keyword>
<evidence type="ECO:0000259" key="9">
    <source>
        <dbReference type="Pfam" id="PF13231"/>
    </source>
</evidence>
<dbReference type="InterPro" id="IPR038731">
    <property type="entry name" value="RgtA/B/C-like"/>
</dbReference>
<dbReference type="Proteomes" id="UP000004688">
    <property type="component" value="Chromosome"/>
</dbReference>
<feature type="domain" description="Glycosyltransferase RgtA/B/C/D-like" evidence="9">
    <location>
        <begin position="64"/>
        <end position="228"/>
    </location>
</feature>
<keyword evidence="4" id="KW-0808">Transferase</keyword>
<gene>
    <name evidence="10" type="ORF">OA238_c32730</name>
</gene>
<dbReference type="AlphaFoldDB" id="M9RM39"/>
<dbReference type="Pfam" id="PF13231">
    <property type="entry name" value="PMT_2"/>
    <property type="match status" value="1"/>
</dbReference>
<reference evidence="10 11" key="1">
    <citation type="journal article" date="2013" name="PLoS ONE">
        <title>Poles Apart: Arctic and Antarctic Octadecabacter strains Share High Genome Plasticity and a New Type of Xanthorhodopsin.</title>
        <authorList>
            <person name="Vollmers J."/>
            <person name="Voget S."/>
            <person name="Dietrich S."/>
            <person name="Gollnow K."/>
            <person name="Smits M."/>
            <person name="Meyer K."/>
            <person name="Brinkhoff T."/>
            <person name="Simon M."/>
            <person name="Daniel R."/>
        </authorList>
    </citation>
    <scope>NUCLEOTIDE SEQUENCE [LARGE SCALE GENOMIC DNA]</scope>
    <source>
        <strain evidence="10 11">238</strain>
    </source>
</reference>
<dbReference type="PANTHER" id="PTHR33908">
    <property type="entry name" value="MANNOSYLTRANSFERASE YKCB-RELATED"/>
    <property type="match status" value="1"/>
</dbReference>